<accession>A0ABR3F5Y1</accession>
<name>A0ABR3F5Y1_9AGAR</name>
<dbReference type="EMBL" id="JBAHYK010000922">
    <property type="protein sequence ID" value="KAL0570500.1"/>
    <property type="molecule type" value="Genomic_DNA"/>
</dbReference>
<evidence type="ECO:0000313" key="1">
    <source>
        <dbReference type="EMBL" id="KAL0570500.1"/>
    </source>
</evidence>
<comment type="caution">
    <text evidence="1">The sequence shown here is derived from an EMBL/GenBank/DDBJ whole genome shotgun (WGS) entry which is preliminary data.</text>
</comment>
<gene>
    <name evidence="1" type="ORF">V5O48_011459</name>
</gene>
<evidence type="ECO:0000313" key="2">
    <source>
        <dbReference type="Proteomes" id="UP001465976"/>
    </source>
</evidence>
<organism evidence="1 2">
    <name type="scientific">Marasmius crinis-equi</name>
    <dbReference type="NCBI Taxonomy" id="585013"/>
    <lineage>
        <taxon>Eukaryota</taxon>
        <taxon>Fungi</taxon>
        <taxon>Dikarya</taxon>
        <taxon>Basidiomycota</taxon>
        <taxon>Agaricomycotina</taxon>
        <taxon>Agaricomycetes</taxon>
        <taxon>Agaricomycetidae</taxon>
        <taxon>Agaricales</taxon>
        <taxon>Marasmiineae</taxon>
        <taxon>Marasmiaceae</taxon>
        <taxon>Marasmius</taxon>
    </lineage>
</organism>
<keyword evidence="2" id="KW-1185">Reference proteome</keyword>
<reference evidence="1 2" key="1">
    <citation type="submission" date="2024-02" db="EMBL/GenBank/DDBJ databases">
        <title>A draft genome for the cacao thread blight pathogen Marasmius crinis-equi.</title>
        <authorList>
            <person name="Cohen S.P."/>
            <person name="Baruah I.K."/>
            <person name="Amoako-Attah I."/>
            <person name="Bukari Y."/>
            <person name="Meinhardt L.W."/>
            <person name="Bailey B.A."/>
        </authorList>
    </citation>
    <scope>NUCLEOTIDE SEQUENCE [LARGE SCALE GENOMIC DNA]</scope>
    <source>
        <strain evidence="1 2">GH-76</strain>
    </source>
</reference>
<proteinExistence type="predicted"/>
<protein>
    <submittedName>
        <fullName evidence="1">Uncharacterized protein</fullName>
    </submittedName>
</protein>
<sequence>AFEHTPLAMRSSILRRPGGSEGIVVRPSRVESDQGQGFGAWISTFVEDARKSTVSAKILGSLRIASRNIKHDTLDKGYKPSMDLMKRQVEWE</sequence>
<dbReference type="Proteomes" id="UP001465976">
    <property type="component" value="Unassembled WGS sequence"/>
</dbReference>
<feature type="non-terminal residue" evidence="1">
    <location>
        <position position="1"/>
    </location>
</feature>